<keyword evidence="3" id="KW-1185">Reference proteome</keyword>
<dbReference type="EMBL" id="JBBWWQ010000008">
    <property type="protein sequence ID" value="KAK8941479.1"/>
    <property type="molecule type" value="Genomic_DNA"/>
</dbReference>
<evidence type="ECO:0000313" key="2">
    <source>
        <dbReference type="EMBL" id="KAK8941479.1"/>
    </source>
</evidence>
<dbReference type="SUPFAM" id="SSF68906">
    <property type="entry name" value="SAP domain"/>
    <property type="match status" value="1"/>
</dbReference>
<gene>
    <name evidence="2" type="ORF">KSP39_PZI010206</name>
</gene>
<sequence>MSMSTSVMETLQAINGHILSKDLHTCSLAQPYFISYFQLYWLYFPVYSIKIAAIYRFPSAFILRGSGLSPAPQTVRSSMAVNALNSFIKTIGCSDFFNQGLLTVKEVSSIETLMMQPTWKVARTAGIDNKSITGTQESVKDQCIISQNSHLTLDFRTPKPALHYISANRMLDHDKSNATAVLTREEMAVITTTCSIKPSIPKTLNEVVQFPVKAPPLSQSQAYQRVVSKEVNSESCTKKKAKQHTDISDVNSKVSDFHARGKLQSLTVSDLKHFLASRKVKVGGKKDELIQRVLEILG</sequence>
<organism evidence="2 3">
    <name type="scientific">Platanthera zijinensis</name>
    <dbReference type="NCBI Taxonomy" id="2320716"/>
    <lineage>
        <taxon>Eukaryota</taxon>
        <taxon>Viridiplantae</taxon>
        <taxon>Streptophyta</taxon>
        <taxon>Embryophyta</taxon>
        <taxon>Tracheophyta</taxon>
        <taxon>Spermatophyta</taxon>
        <taxon>Magnoliopsida</taxon>
        <taxon>Liliopsida</taxon>
        <taxon>Asparagales</taxon>
        <taxon>Orchidaceae</taxon>
        <taxon>Orchidoideae</taxon>
        <taxon>Orchideae</taxon>
        <taxon>Orchidinae</taxon>
        <taxon>Platanthera</taxon>
    </lineage>
</organism>
<dbReference type="Pfam" id="PF02037">
    <property type="entry name" value="SAP"/>
    <property type="match status" value="1"/>
</dbReference>
<protein>
    <recommendedName>
        <fullName evidence="1">SAP domain-containing protein</fullName>
    </recommendedName>
</protein>
<evidence type="ECO:0000259" key="1">
    <source>
        <dbReference type="PROSITE" id="PS50800"/>
    </source>
</evidence>
<reference evidence="2 3" key="1">
    <citation type="journal article" date="2022" name="Nat. Plants">
        <title>Genomes of leafy and leafless Platanthera orchids illuminate the evolution of mycoheterotrophy.</title>
        <authorList>
            <person name="Li M.H."/>
            <person name="Liu K.W."/>
            <person name="Li Z."/>
            <person name="Lu H.C."/>
            <person name="Ye Q.L."/>
            <person name="Zhang D."/>
            <person name="Wang J.Y."/>
            <person name="Li Y.F."/>
            <person name="Zhong Z.M."/>
            <person name="Liu X."/>
            <person name="Yu X."/>
            <person name="Liu D.K."/>
            <person name="Tu X.D."/>
            <person name="Liu B."/>
            <person name="Hao Y."/>
            <person name="Liao X.Y."/>
            <person name="Jiang Y.T."/>
            <person name="Sun W.H."/>
            <person name="Chen J."/>
            <person name="Chen Y.Q."/>
            <person name="Ai Y."/>
            <person name="Zhai J.W."/>
            <person name="Wu S.S."/>
            <person name="Zhou Z."/>
            <person name="Hsiao Y.Y."/>
            <person name="Wu W.L."/>
            <person name="Chen Y.Y."/>
            <person name="Lin Y.F."/>
            <person name="Hsu J.L."/>
            <person name="Li C.Y."/>
            <person name="Wang Z.W."/>
            <person name="Zhao X."/>
            <person name="Zhong W.Y."/>
            <person name="Ma X.K."/>
            <person name="Ma L."/>
            <person name="Huang J."/>
            <person name="Chen G.Z."/>
            <person name="Huang M.Z."/>
            <person name="Huang L."/>
            <person name="Peng D.H."/>
            <person name="Luo Y.B."/>
            <person name="Zou S.Q."/>
            <person name="Chen S.P."/>
            <person name="Lan S."/>
            <person name="Tsai W.C."/>
            <person name="Van de Peer Y."/>
            <person name="Liu Z.J."/>
        </authorList>
    </citation>
    <scope>NUCLEOTIDE SEQUENCE [LARGE SCALE GENOMIC DNA]</scope>
    <source>
        <strain evidence="2">Lor287</strain>
    </source>
</reference>
<name>A0AAP0BJF5_9ASPA</name>
<dbReference type="SMART" id="SM00513">
    <property type="entry name" value="SAP"/>
    <property type="match status" value="1"/>
</dbReference>
<dbReference type="InterPro" id="IPR036361">
    <property type="entry name" value="SAP_dom_sf"/>
</dbReference>
<dbReference type="PROSITE" id="PS50800">
    <property type="entry name" value="SAP"/>
    <property type="match status" value="1"/>
</dbReference>
<dbReference type="InterPro" id="IPR003034">
    <property type="entry name" value="SAP_dom"/>
</dbReference>
<dbReference type="AlphaFoldDB" id="A0AAP0BJF5"/>
<dbReference type="Gene3D" id="1.10.720.30">
    <property type="entry name" value="SAP domain"/>
    <property type="match status" value="1"/>
</dbReference>
<proteinExistence type="predicted"/>
<comment type="caution">
    <text evidence="2">The sequence shown here is derived from an EMBL/GenBank/DDBJ whole genome shotgun (WGS) entry which is preliminary data.</text>
</comment>
<evidence type="ECO:0000313" key="3">
    <source>
        <dbReference type="Proteomes" id="UP001418222"/>
    </source>
</evidence>
<accession>A0AAP0BJF5</accession>
<dbReference type="Proteomes" id="UP001418222">
    <property type="component" value="Unassembled WGS sequence"/>
</dbReference>
<feature type="domain" description="SAP" evidence="1">
    <location>
        <begin position="263"/>
        <end position="297"/>
    </location>
</feature>